<name>A0A370XA39_9GAMM</name>
<evidence type="ECO:0000313" key="5">
    <source>
        <dbReference type="EMBL" id="RDS85303.1"/>
    </source>
</evidence>
<feature type="transmembrane region" description="Helical" evidence="4">
    <location>
        <begin position="242"/>
        <end position="263"/>
    </location>
</feature>
<dbReference type="InterPro" id="IPR052346">
    <property type="entry name" value="O-mannosyl-transferase_TMTC"/>
</dbReference>
<keyword evidence="1" id="KW-0677">Repeat</keyword>
<dbReference type="PANTHER" id="PTHR44227">
    <property type="match status" value="1"/>
</dbReference>
<comment type="caution">
    <text evidence="5">The sequence shown here is derived from an EMBL/GenBank/DDBJ whole genome shotgun (WGS) entry which is preliminary data.</text>
</comment>
<dbReference type="OrthoDB" id="8566379at2"/>
<dbReference type="PANTHER" id="PTHR44227:SF3">
    <property type="entry name" value="PROTEIN O-MANNOSYL-TRANSFERASE TMTC4"/>
    <property type="match status" value="1"/>
</dbReference>
<feature type="transmembrane region" description="Helical" evidence="4">
    <location>
        <begin position="316"/>
        <end position="335"/>
    </location>
</feature>
<keyword evidence="4" id="KW-0812">Transmembrane</keyword>
<feature type="transmembrane region" description="Helical" evidence="4">
    <location>
        <begin position="96"/>
        <end position="114"/>
    </location>
</feature>
<protein>
    <submittedName>
        <fullName evidence="5">Tetratricopeptide repeat protein</fullName>
    </submittedName>
</protein>
<dbReference type="Proteomes" id="UP000255334">
    <property type="component" value="Unassembled WGS sequence"/>
</dbReference>
<keyword evidence="4" id="KW-1133">Transmembrane helix</keyword>
<keyword evidence="4" id="KW-0472">Membrane</keyword>
<dbReference type="Gene3D" id="1.25.40.10">
    <property type="entry name" value="Tetratricopeptide repeat domain"/>
    <property type="match status" value="1"/>
</dbReference>
<evidence type="ECO:0000256" key="4">
    <source>
        <dbReference type="SAM" id="Phobius"/>
    </source>
</evidence>
<feature type="transmembrane region" description="Helical" evidence="4">
    <location>
        <begin position="342"/>
        <end position="363"/>
    </location>
</feature>
<organism evidence="5 6">
    <name type="scientific">Dyella psychrodurans</name>
    <dbReference type="NCBI Taxonomy" id="1927960"/>
    <lineage>
        <taxon>Bacteria</taxon>
        <taxon>Pseudomonadati</taxon>
        <taxon>Pseudomonadota</taxon>
        <taxon>Gammaproteobacteria</taxon>
        <taxon>Lysobacterales</taxon>
        <taxon>Rhodanobacteraceae</taxon>
        <taxon>Dyella</taxon>
    </lineage>
</organism>
<feature type="transmembrane region" description="Helical" evidence="4">
    <location>
        <begin position="369"/>
        <end position="387"/>
    </location>
</feature>
<feature type="transmembrane region" description="Helical" evidence="4">
    <location>
        <begin position="12"/>
        <end position="28"/>
    </location>
</feature>
<evidence type="ECO:0000313" key="6">
    <source>
        <dbReference type="Proteomes" id="UP000255334"/>
    </source>
</evidence>
<dbReference type="InterPro" id="IPR011990">
    <property type="entry name" value="TPR-like_helical_dom_sf"/>
</dbReference>
<feature type="transmembrane region" description="Helical" evidence="4">
    <location>
        <begin position="126"/>
        <end position="144"/>
    </location>
</feature>
<accession>A0A370XA39</accession>
<keyword evidence="2" id="KW-0802">TPR repeat</keyword>
<evidence type="ECO:0000256" key="1">
    <source>
        <dbReference type="ARBA" id="ARBA00022737"/>
    </source>
</evidence>
<feature type="transmembrane region" description="Helical" evidence="4">
    <location>
        <begin position="156"/>
        <end position="173"/>
    </location>
</feature>
<keyword evidence="6" id="KW-1185">Reference proteome</keyword>
<evidence type="ECO:0000256" key="2">
    <source>
        <dbReference type="ARBA" id="ARBA00022803"/>
    </source>
</evidence>
<dbReference type="EMBL" id="QRBF01000002">
    <property type="protein sequence ID" value="RDS85303.1"/>
    <property type="molecule type" value="Genomic_DNA"/>
</dbReference>
<feature type="transmembrane region" description="Helical" evidence="4">
    <location>
        <begin position="394"/>
        <end position="415"/>
    </location>
</feature>
<dbReference type="RefSeq" id="WP_115477344.1">
    <property type="nucleotide sequence ID" value="NZ_QRBF01000002.1"/>
</dbReference>
<proteinExistence type="predicted"/>
<gene>
    <name evidence="5" type="ORF">DWU99_07160</name>
</gene>
<dbReference type="AlphaFoldDB" id="A0A370XA39"/>
<reference evidence="5 6" key="1">
    <citation type="submission" date="2018-07" db="EMBL/GenBank/DDBJ databases">
        <title>Dyella monticola sp. nov. and Dyella psychrodurans sp. nov. isolated from monsoon evergreen broad-leaved forest soil of Dinghu Mountain, China.</title>
        <authorList>
            <person name="Gao Z."/>
            <person name="Qiu L."/>
        </authorList>
    </citation>
    <scope>NUCLEOTIDE SEQUENCE [LARGE SCALE GENOMIC DNA]</scope>
    <source>
        <strain evidence="5 6">4MSK11</strain>
    </source>
</reference>
<feature type="region of interest" description="Disordered" evidence="3">
    <location>
        <begin position="661"/>
        <end position="689"/>
    </location>
</feature>
<evidence type="ECO:0000256" key="3">
    <source>
        <dbReference type="SAM" id="MobiDB-lite"/>
    </source>
</evidence>
<sequence length="689" mass="75463">MKIRSGTIDSTAFMVALAALLLVAWLAYRPGIDGAFLLDDFPNLSVLGTNGPVAHWDAFWRYVTSGSADPTGRPLALMSFLIDASDWPAPASPFKYTNILLHLLNGVLLCWAMLKIGKRRGLRENQAATMALIGSGIWLLQPLFVSTTLYVIQREAMLPATFTFISIICWCSARNAFDVGKRTQAITGMMAAAWFCTLVAALAKPNGMLLPLLLAAAEATVLRDSDAAAKPDQRARRVSTTILLGLPIALLAVYLVQAWPVAVRIASTDRPWSVGQRLLSEPRVLASYLRMLWIPQMNSTGVFYDQIQASSDLLHPWTTLPSIIFISCLVVFGWLARQRFPWLAFAILFYFAGQLLESSFFPLELAFEHRNYLPAAFMFVPVGFWFTTPRAQSLPWRAAAVALLCLLAGMTWMYASVWGNLRLQARLWGRINPDSPQAQVFAAEVEAASEGLPKAIKTLRASAMRMPNQPEVALTLVDLQCRSGSVDPQSWQLAIHSLYLASTGWNNIANWLITSIPNATGERCQGLTISALQQALDAAESNPALTRSHGHDDAFERASAALHLANGQPQQAAAQFDALLADSPSESTAFEQAQALNAAGHPELALEVLNRFAALPNHADQGINMARLHAWVLRKQGFWRNRLYALHQSLELAVKVKTGKASDGRPLDIQSGSLHPVSPYQGISDPSTP</sequence>